<name>A0ABP7W237_9BACI</name>
<evidence type="ECO:0000313" key="2">
    <source>
        <dbReference type="Proteomes" id="UP001501734"/>
    </source>
</evidence>
<organism evidence="1 2">
    <name type="scientific">Amphibacillus indicireducens</name>
    <dbReference type="NCBI Taxonomy" id="1076330"/>
    <lineage>
        <taxon>Bacteria</taxon>
        <taxon>Bacillati</taxon>
        <taxon>Bacillota</taxon>
        <taxon>Bacilli</taxon>
        <taxon>Bacillales</taxon>
        <taxon>Bacillaceae</taxon>
        <taxon>Amphibacillus</taxon>
    </lineage>
</organism>
<comment type="caution">
    <text evidence="1">The sequence shown here is derived from an EMBL/GenBank/DDBJ whole genome shotgun (WGS) entry which is preliminary data.</text>
</comment>
<dbReference type="EMBL" id="BAABDL010000125">
    <property type="protein sequence ID" value="GAA4077889.1"/>
    <property type="molecule type" value="Genomic_DNA"/>
</dbReference>
<reference evidence="2" key="1">
    <citation type="journal article" date="2019" name="Int. J. Syst. Evol. Microbiol.">
        <title>The Global Catalogue of Microorganisms (GCM) 10K type strain sequencing project: providing services to taxonomists for standard genome sequencing and annotation.</title>
        <authorList>
            <consortium name="The Broad Institute Genomics Platform"/>
            <consortium name="The Broad Institute Genome Sequencing Center for Infectious Disease"/>
            <person name="Wu L."/>
            <person name="Ma J."/>
        </authorList>
    </citation>
    <scope>NUCLEOTIDE SEQUENCE [LARGE SCALE GENOMIC DNA]</scope>
    <source>
        <strain evidence="2">JCM 17250</strain>
    </source>
</reference>
<dbReference type="Proteomes" id="UP001501734">
    <property type="component" value="Unassembled WGS sequence"/>
</dbReference>
<sequence>MRKFIVVIMVSLTLVGCNYSGEGKHDPETLQVLFLTSIPLEYSETVEDYIRDILVDEIDDGLNLEVTLAMPNFDRLTIEVMNREADMFIIDGWLIPPLLDPLGLTVLDQFYEQIDPEVRATYMTENEAGTDEHLYLVPLNEGSAFHEYTGFIVESGLAAGIVSSSPHQDAAFKLIEEWL</sequence>
<evidence type="ECO:0008006" key="3">
    <source>
        <dbReference type="Google" id="ProtNLM"/>
    </source>
</evidence>
<dbReference type="PROSITE" id="PS51257">
    <property type="entry name" value="PROKAR_LIPOPROTEIN"/>
    <property type="match status" value="1"/>
</dbReference>
<accession>A0ABP7W237</accession>
<dbReference type="RefSeq" id="WP_344913351.1">
    <property type="nucleotide sequence ID" value="NZ_BAABDL010000125.1"/>
</dbReference>
<keyword evidence="2" id="KW-1185">Reference proteome</keyword>
<evidence type="ECO:0000313" key="1">
    <source>
        <dbReference type="EMBL" id="GAA4077889.1"/>
    </source>
</evidence>
<gene>
    <name evidence="1" type="ORF">GCM10022410_23200</name>
</gene>
<protein>
    <recommendedName>
        <fullName evidence="3">Extracellular solute-binding protein</fullName>
    </recommendedName>
</protein>
<proteinExistence type="predicted"/>